<dbReference type="Pfam" id="PF18029">
    <property type="entry name" value="Glyoxalase_6"/>
    <property type="match status" value="2"/>
</dbReference>
<evidence type="ECO:0000313" key="2">
    <source>
        <dbReference type="EMBL" id="GAA1501313.1"/>
    </source>
</evidence>
<reference evidence="2 3" key="1">
    <citation type="journal article" date="2019" name="Int. J. Syst. Evol. Microbiol.">
        <title>The Global Catalogue of Microorganisms (GCM) 10K type strain sequencing project: providing services to taxonomists for standard genome sequencing and annotation.</title>
        <authorList>
            <consortium name="The Broad Institute Genomics Platform"/>
            <consortium name="The Broad Institute Genome Sequencing Center for Infectious Disease"/>
            <person name="Wu L."/>
            <person name="Ma J."/>
        </authorList>
    </citation>
    <scope>NUCLEOTIDE SEQUENCE [LARGE SCALE GENOMIC DNA]</scope>
    <source>
        <strain evidence="2 3">JCM 15933</strain>
    </source>
</reference>
<gene>
    <name evidence="2" type="ORF">GCM10009827_010150</name>
</gene>
<dbReference type="CDD" id="cd06587">
    <property type="entry name" value="VOC"/>
    <property type="match status" value="1"/>
</dbReference>
<dbReference type="EMBL" id="BAAAQD010000001">
    <property type="protein sequence ID" value="GAA1501313.1"/>
    <property type="molecule type" value="Genomic_DNA"/>
</dbReference>
<accession>A0ABN1ZNJ7</accession>
<dbReference type="PANTHER" id="PTHR35908:SF1">
    <property type="entry name" value="CONSERVED PROTEIN"/>
    <property type="match status" value="1"/>
</dbReference>
<dbReference type="SUPFAM" id="SSF54593">
    <property type="entry name" value="Glyoxalase/Bleomycin resistance protein/Dihydroxybiphenyl dioxygenase"/>
    <property type="match status" value="2"/>
</dbReference>
<organism evidence="2 3">
    <name type="scientific">Dactylosporangium maewongense</name>
    <dbReference type="NCBI Taxonomy" id="634393"/>
    <lineage>
        <taxon>Bacteria</taxon>
        <taxon>Bacillati</taxon>
        <taxon>Actinomycetota</taxon>
        <taxon>Actinomycetes</taxon>
        <taxon>Micromonosporales</taxon>
        <taxon>Micromonosporaceae</taxon>
        <taxon>Dactylosporangium</taxon>
    </lineage>
</organism>
<keyword evidence="3" id="KW-1185">Reference proteome</keyword>
<protein>
    <recommendedName>
        <fullName evidence="1">Glyoxalase-like domain-containing protein</fullName>
    </recommendedName>
</protein>
<dbReference type="RefSeq" id="WP_344499950.1">
    <property type="nucleotide sequence ID" value="NZ_BAAAQD010000001.1"/>
</dbReference>
<sequence length="238" mass="26262">MIGTLDVVVLDAADYRGLATFYAELAGWEQTYADDDWVSLRANDGWKVGFQLAPDHRPPLWPGQERPQQAHLDLHVPALEPALERVLSLGGTLLRRNDRWITVADPAGHPFDLCWQPGNDGVTLLGPVVDCADPWRLSQFYTALLGKPLTHNDDDFAQIGDNGDRPVLFQRVDGYTPPRWPDPAHPQQLHLDVLVDDLDEAEAATLALGATRLQAGGDTFRVFLDPVGKPFCLCSQPG</sequence>
<dbReference type="Gene3D" id="3.10.180.10">
    <property type="entry name" value="2,3-Dihydroxybiphenyl 1,2-Dioxygenase, domain 1"/>
    <property type="match status" value="2"/>
</dbReference>
<evidence type="ECO:0000259" key="1">
    <source>
        <dbReference type="Pfam" id="PF18029"/>
    </source>
</evidence>
<dbReference type="PANTHER" id="PTHR35908">
    <property type="entry name" value="HYPOTHETICAL FUSION PROTEIN"/>
    <property type="match status" value="1"/>
</dbReference>
<dbReference type="Proteomes" id="UP001501470">
    <property type="component" value="Unassembled WGS sequence"/>
</dbReference>
<name>A0ABN1ZNJ7_9ACTN</name>
<feature type="domain" description="Glyoxalase-like" evidence="1">
    <location>
        <begin position="128"/>
        <end position="234"/>
    </location>
</feature>
<feature type="domain" description="Glyoxalase-like" evidence="1">
    <location>
        <begin position="8"/>
        <end position="114"/>
    </location>
</feature>
<dbReference type="InterPro" id="IPR041581">
    <property type="entry name" value="Glyoxalase_6"/>
</dbReference>
<dbReference type="InterPro" id="IPR029068">
    <property type="entry name" value="Glyas_Bleomycin-R_OHBP_Dase"/>
</dbReference>
<proteinExistence type="predicted"/>
<evidence type="ECO:0000313" key="3">
    <source>
        <dbReference type="Proteomes" id="UP001501470"/>
    </source>
</evidence>
<comment type="caution">
    <text evidence="2">The sequence shown here is derived from an EMBL/GenBank/DDBJ whole genome shotgun (WGS) entry which is preliminary data.</text>
</comment>